<protein>
    <submittedName>
        <fullName evidence="7">LysE family transporter</fullName>
    </submittedName>
</protein>
<feature type="transmembrane region" description="Helical" evidence="6">
    <location>
        <begin position="6"/>
        <end position="27"/>
    </location>
</feature>
<accession>A0A7Z2YDJ4</accession>
<evidence type="ECO:0000256" key="6">
    <source>
        <dbReference type="SAM" id="Phobius"/>
    </source>
</evidence>
<reference evidence="7 8" key="1">
    <citation type="submission" date="2020-01" db="EMBL/GenBank/DDBJ databases">
        <title>Whole genome and functional gene identification of agarase of Vibrio HN897.</title>
        <authorList>
            <person name="Liu Y."/>
            <person name="Zhao Z."/>
        </authorList>
    </citation>
    <scope>NUCLEOTIDE SEQUENCE [LARGE SCALE GENOMIC DNA]</scope>
    <source>
        <strain evidence="7 8">HN897</strain>
    </source>
</reference>
<dbReference type="PANTHER" id="PTHR30086:SF20">
    <property type="entry name" value="ARGININE EXPORTER PROTEIN ARGO-RELATED"/>
    <property type="match status" value="1"/>
</dbReference>
<dbReference type="PIRSF" id="PIRSF006324">
    <property type="entry name" value="LeuE"/>
    <property type="match status" value="1"/>
</dbReference>
<evidence type="ECO:0000256" key="4">
    <source>
        <dbReference type="ARBA" id="ARBA00022989"/>
    </source>
</evidence>
<feature type="transmembrane region" description="Helical" evidence="6">
    <location>
        <begin position="70"/>
        <end position="92"/>
    </location>
</feature>
<dbReference type="PANTHER" id="PTHR30086">
    <property type="entry name" value="ARGININE EXPORTER PROTEIN ARGO"/>
    <property type="match status" value="1"/>
</dbReference>
<dbReference type="InterPro" id="IPR001123">
    <property type="entry name" value="LeuE-type"/>
</dbReference>
<evidence type="ECO:0000256" key="5">
    <source>
        <dbReference type="ARBA" id="ARBA00023136"/>
    </source>
</evidence>
<evidence type="ECO:0000256" key="2">
    <source>
        <dbReference type="ARBA" id="ARBA00022475"/>
    </source>
</evidence>
<keyword evidence="2" id="KW-1003">Cell membrane</keyword>
<feature type="transmembrane region" description="Helical" evidence="6">
    <location>
        <begin position="152"/>
        <end position="172"/>
    </location>
</feature>
<evidence type="ECO:0000256" key="3">
    <source>
        <dbReference type="ARBA" id="ARBA00022692"/>
    </source>
</evidence>
<comment type="subcellular location">
    <subcellularLocation>
        <location evidence="1">Cell membrane</location>
        <topology evidence="1">Multi-pass membrane protein</topology>
    </subcellularLocation>
</comment>
<evidence type="ECO:0000313" key="8">
    <source>
        <dbReference type="Proteomes" id="UP000464262"/>
    </source>
</evidence>
<proteinExistence type="predicted"/>
<keyword evidence="8" id="KW-1185">Reference proteome</keyword>
<dbReference type="GO" id="GO:0015171">
    <property type="term" value="F:amino acid transmembrane transporter activity"/>
    <property type="evidence" value="ECO:0007669"/>
    <property type="project" value="TreeGrafter"/>
</dbReference>
<dbReference type="Pfam" id="PF01810">
    <property type="entry name" value="LysE"/>
    <property type="match status" value="1"/>
</dbReference>
<keyword evidence="3 6" id="KW-0812">Transmembrane</keyword>
<dbReference type="AlphaFoldDB" id="A0A7Z2YDJ4"/>
<organism evidence="7 8">
    <name type="scientific">Vibrio astriarenae</name>
    <dbReference type="NCBI Taxonomy" id="1481923"/>
    <lineage>
        <taxon>Bacteria</taxon>
        <taxon>Pseudomonadati</taxon>
        <taxon>Pseudomonadota</taxon>
        <taxon>Gammaproteobacteria</taxon>
        <taxon>Vibrionales</taxon>
        <taxon>Vibrionaceae</taxon>
        <taxon>Vibrio</taxon>
    </lineage>
</organism>
<evidence type="ECO:0000256" key="1">
    <source>
        <dbReference type="ARBA" id="ARBA00004651"/>
    </source>
</evidence>
<keyword evidence="4 6" id="KW-1133">Transmembrane helix</keyword>
<dbReference type="RefSeq" id="WP_164648346.1">
    <property type="nucleotide sequence ID" value="NZ_CP047475.1"/>
</dbReference>
<dbReference type="KEGG" id="vas:GT360_07950"/>
<gene>
    <name evidence="7" type="ORF">GT360_07950</name>
</gene>
<evidence type="ECO:0000313" key="7">
    <source>
        <dbReference type="EMBL" id="QIA63453.1"/>
    </source>
</evidence>
<keyword evidence="5 6" id="KW-0472">Membrane</keyword>
<dbReference type="GO" id="GO:0005886">
    <property type="term" value="C:plasma membrane"/>
    <property type="evidence" value="ECO:0007669"/>
    <property type="project" value="UniProtKB-SubCell"/>
</dbReference>
<name>A0A7Z2YDJ4_9VIBR</name>
<dbReference type="EMBL" id="CP047475">
    <property type="protein sequence ID" value="QIA63453.1"/>
    <property type="molecule type" value="Genomic_DNA"/>
</dbReference>
<sequence length="210" mass="22528">MIENFSAFLVAITILTLTPGLDTALVIRNTTRGGFHDGALTSLGICLGLFVHASFSALGISVILTQSAELFYAVKTVGAVYLIWLGLSSLWAMKKSGGVSVGAIGSQSVNVRRSLREGFLSNVLNPKTAVFYLAFLPQFINPEYSPFVQSLVMAAIHFVIAMVWQCGLSGMLNKAKSLLNNASFARWMEGTTGAVLIVLGIKLLVEKPQL</sequence>
<dbReference type="Proteomes" id="UP000464262">
    <property type="component" value="Chromosome 1"/>
</dbReference>
<feature type="transmembrane region" description="Helical" evidence="6">
    <location>
        <begin position="39"/>
        <end position="64"/>
    </location>
</feature>